<sequence>MDFVRHAGVALDGFVREIYALDAFSIYSQSIVADSDNLDTATAGDHGPSEDDTPKTQPKPATKAKVLQTPTAARQDFADILEQAVANERFRGQLEERVLATQAVVESTVDEYNQIRLFRNSLERRMIPGLEAELVDANRIIREYEFALEQGCAIDGREMTCGLNEYHAEGEAKLRATLANHSYLFGRLQRAAQNFVDASVHTGSAGGLVADHHFFIKLIIVMESRRALQQAREEVSAASRAFQDSAASFRRLDAGAIGGNQGAPGARAHRDGLRTEFLALKRHADILKANQQRAESRFLYDVAYPVLVTAGRLPPDTRSSLPPTPTSLSRLERGNPRPEKWAEQASANRADDPERVAAVEAWLRDWRVTRTELWACQEQLREARENHSKGLAQHLTTYTNGTVETFEAFYRRQTGQSFQERERRFVTFVAEAQADYDQSRDGARRFGQQFNFDDFPLSPTRLADQAEDGHVSCAGTGFLARRRLSATKKEPDILRWSRTVARGLSPTSAQSSPVLTSGSPSQGRETSLPPDERPSRELMERLRARADALRPVAEGLRRDAWVGRLRDTRARRMQGRARRPSIQWHQTHPAQSDGEALRDREAQERAVRAGRRQAESVRGRRELNRSEIYVTKSKLIKW</sequence>
<keyword evidence="3" id="KW-1185">Reference proteome</keyword>
<feature type="compositionally biased region" description="Polar residues" evidence="1">
    <location>
        <begin position="505"/>
        <end position="525"/>
    </location>
</feature>
<protein>
    <submittedName>
        <fullName evidence="2">Uncharacterized protein</fullName>
    </submittedName>
</protein>
<gene>
    <name evidence="2" type="ORF">LTR36_008936</name>
</gene>
<evidence type="ECO:0000313" key="2">
    <source>
        <dbReference type="EMBL" id="KAK4540721.1"/>
    </source>
</evidence>
<accession>A0AAV9J6T4</accession>
<comment type="caution">
    <text evidence="2">The sequence shown here is derived from an EMBL/GenBank/DDBJ whole genome shotgun (WGS) entry which is preliminary data.</text>
</comment>
<feature type="compositionally biased region" description="Basic and acidic residues" evidence="1">
    <location>
        <begin position="595"/>
        <end position="619"/>
    </location>
</feature>
<name>A0AAV9J6T4_9PEZI</name>
<evidence type="ECO:0000256" key="1">
    <source>
        <dbReference type="SAM" id="MobiDB-lite"/>
    </source>
</evidence>
<dbReference type="EMBL" id="JAVFHQ010000062">
    <property type="protein sequence ID" value="KAK4540721.1"/>
    <property type="molecule type" value="Genomic_DNA"/>
</dbReference>
<dbReference type="AlphaFoldDB" id="A0AAV9J6T4"/>
<feature type="region of interest" description="Disordered" evidence="1">
    <location>
        <begin position="572"/>
        <end position="619"/>
    </location>
</feature>
<proteinExistence type="predicted"/>
<dbReference type="Proteomes" id="UP001324427">
    <property type="component" value="Unassembled WGS sequence"/>
</dbReference>
<feature type="compositionally biased region" description="Low complexity" evidence="1">
    <location>
        <begin position="313"/>
        <end position="329"/>
    </location>
</feature>
<feature type="compositionally biased region" description="Basic and acidic residues" evidence="1">
    <location>
        <begin position="330"/>
        <end position="342"/>
    </location>
</feature>
<reference evidence="2 3" key="1">
    <citation type="submission" date="2021-11" db="EMBL/GenBank/DDBJ databases">
        <title>Black yeast isolated from Biological Soil Crust.</title>
        <authorList>
            <person name="Kurbessoian T."/>
        </authorList>
    </citation>
    <scope>NUCLEOTIDE SEQUENCE [LARGE SCALE GENOMIC DNA]</scope>
    <source>
        <strain evidence="2 3">CCFEE 5522</strain>
    </source>
</reference>
<evidence type="ECO:0000313" key="3">
    <source>
        <dbReference type="Proteomes" id="UP001324427"/>
    </source>
</evidence>
<feature type="region of interest" description="Disordered" evidence="1">
    <location>
        <begin position="38"/>
        <end position="63"/>
    </location>
</feature>
<feature type="region of interest" description="Disordered" evidence="1">
    <location>
        <begin position="313"/>
        <end position="350"/>
    </location>
</feature>
<feature type="region of interest" description="Disordered" evidence="1">
    <location>
        <begin position="501"/>
        <end position="536"/>
    </location>
</feature>
<organism evidence="2 3">
    <name type="scientific">Oleoguttula mirabilis</name>
    <dbReference type="NCBI Taxonomy" id="1507867"/>
    <lineage>
        <taxon>Eukaryota</taxon>
        <taxon>Fungi</taxon>
        <taxon>Dikarya</taxon>
        <taxon>Ascomycota</taxon>
        <taxon>Pezizomycotina</taxon>
        <taxon>Dothideomycetes</taxon>
        <taxon>Dothideomycetidae</taxon>
        <taxon>Mycosphaerellales</taxon>
        <taxon>Teratosphaeriaceae</taxon>
        <taxon>Oleoguttula</taxon>
    </lineage>
</organism>